<keyword evidence="5 6" id="KW-0472">Membrane</keyword>
<keyword evidence="9" id="KW-1185">Reference proteome</keyword>
<feature type="transmembrane region" description="Helical" evidence="6">
    <location>
        <begin position="302"/>
        <end position="326"/>
    </location>
</feature>
<feature type="transmembrane region" description="Helical" evidence="6">
    <location>
        <begin position="79"/>
        <end position="103"/>
    </location>
</feature>
<dbReference type="PANTHER" id="PTHR43568:SF1">
    <property type="entry name" value="P PROTEIN"/>
    <property type="match status" value="1"/>
</dbReference>
<feature type="transmembrane region" description="Helical" evidence="6">
    <location>
        <begin position="195"/>
        <end position="225"/>
    </location>
</feature>
<dbReference type="InterPro" id="IPR004680">
    <property type="entry name" value="Cit_transptr-like_dom"/>
</dbReference>
<keyword evidence="2" id="KW-0813">Transport</keyword>
<dbReference type="Proteomes" id="UP001597191">
    <property type="component" value="Unassembled WGS sequence"/>
</dbReference>
<dbReference type="Pfam" id="PF03600">
    <property type="entry name" value="CitMHS"/>
    <property type="match status" value="1"/>
</dbReference>
<dbReference type="InterPro" id="IPR051475">
    <property type="entry name" value="Diverse_Ion_Transporter"/>
</dbReference>
<feature type="transmembrane region" description="Helical" evidence="6">
    <location>
        <begin position="237"/>
        <end position="255"/>
    </location>
</feature>
<evidence type="ECO:0000256" key="3">
    <source>
        <dbReference type="ARBA" id="ARBA00022692"/>
    </source>
</evidence>
<dbReference type="RefSeq" id="WP_125650771.1">
    <property type="nucleotide sequence ID" value="NZ_JBHTOH010000081.1"/>
</dbReference>
<dbReference type="PANTHER" id="PTHR43568">
    <property type="entry name" value="P PROTEIN"/>
    <property type="match status" value="1"/>
</dbReference>
<evidence type="ECO:0000256" key="2">
    <source>
        <dbReference type="ARBA" id="ARBA00022448"/>
    </source>
</evidence>
<evidence type="ECO:0000313" key="9">
    <source>
        <dbReference type="Proteomes" id="UP001597191"/>
    </source>
</evidence>
<feature type="transmembrane region" description="Helical" evidence="6">
    <location>
        <begin position="37"/>
        <end position="58"/>
    </location>
</feature>
<feature type="transmembrane region" description="Helical" evidence="6">
    <location>
        <begin position="346"/>
        <end position="367"/>
    </location>
</feature>
<sequence>MSVIKTITKDRVLQITTILMVISLFFARPHLADISFSTLWSILGMMTVIQIFQYLHILDFCAYRLTSRANDTRQLTWMFLALAVVAGMFLTNDVTVLTLIPLYLSIATKYDLPEVLPVTLIGMAANFGSAFTPFGNTHNIFMMNHYAVPTSTFFSWSIPLLIASLALLFLLSLLVKKVPVPTVPVLDIHIMPRPTIITCLVAGLIFAGVLNMIPAWVGAVTAMMLAFGLEPKIVGNVDYAIVLTFTVFFIIISAIRQVPQVSSLISSFMGSEHSVYLTSLVSSQLISNVPTTVLIGKFTTYAAALFLGSNIGGLGTMVGSMCNLLVYKEYTNWSSKSGKHFIPGFFGFNVAGLAILGVVGMLILDFVY</sequence>
<comment type="caution">
    <text evidence="8">The sequence shown here is derived from an EMBL/GenBank/DDBJ whole genome shotgun (WGS) entry which is preliminary data.</text>
</comment>
<feature type="transmembrane region" description="Helical" evidence="6">
    <location>
        <begin position="12"/>
        <end position="31"/>
    </location>
</feature>
<protein>
    <submittedName>
        <fullName evidence="8">SLC13 family permease</fullName>
    </submittedName>
</protein>
<accession>A0ABW4BMV3</accession>
<name>A0ABW4BMV3_9LACO</name>
<dbReference type="EMBL" id="JBHTOH010000081">
    <property type="protein sequence ID" value="MFD1411554.1"/>
    <property type="molecule type" value="Genomic_DNA"/>
</dbReference>
<feature type="domain" description="Citrate transporter-like" evidence="7">
    <location>
        <begin position="20"/>
        <end position="297"/>
    </location>
</feature>
<evidence type="ECO:0000256" key="5">
    <source>
        <dbReference type="ARBA" id="ARBA00023136"/>
    </source>
</evidence>
<evidence type="ECO:0000256" key="4">
    <source>
        <dbReference type="ARBA" id="ARBA00022989"/>
    </source>
</evidence>
<organism evidence="8 9">
    <name type="scientific">Lapidilactobacillus gannanensis</name>
    <dbReference type="NCBI Taxonomy" id="2486002"/>
    <lineage>
        <taxon>Bacteria</taxon>
        <taxon>Bacillati</taxon>
        <taxon>Bacillota</taxon>
        <taxon>Bacilli</taxon>
        <taxon>Lactobacillales</taxon>
        <taxon>Lactobacillaceae</taxon>
        <taxon>Lapidilactobacillus</taxon>
    </lineage>
</organism>
<evidence type="ECO:0000313" key="8">
    <source>
        <dbReference type="EMBL" id="MFD1411554.1"/>
    </source>
</evidence>
<evidence type="ECO:0000256" key="1">
    <source>
        <dbReference type="ARBA" id="ARBA00004141"/>
    </source>
</evidence>
<proteinExistence type="predicted"/>
<evidence type="ECO:0000259" key="7">
    <source>
        <dbReference type="Pfam" id="PF03600"/>
    </source>
</evidence>
<feature type="transmembrane region" description="Helical" evidence="6">
    <location>
        <begin position="153"/>
        <end position="175"/>
    </location>
</feature>
<keyword evidence="3 6" id="KW-0812">Transmembrane</keyword>
<comment type="subcellular location">
    <subcellularLocation>
        <location evidence="1">Membrane</location>
        <topology evidence="1">Multi-pass membrane protein</topology>
    </subcellularLocation>
</comment>
<reference evidence="9" key="1">
    <citation type="journal article" date="2019" name="Int. J. Syst. Evol. Microbiol.">
        <title>The Global Catalogue of Microorganisms (GCM) 10K type strain sequencing project: providing services to taxonomists for standard genome sequencing and annotation.</title>
        <authorList>
            <consortium name="The Broad Institute Genomics Platform"/>
            <consortium name="The Broad Institute Genome Sequencing Center for Infectious Disease"/>
            <person name="Wu L."/>
            <person name="Ma J."/>
        </authorList>
    </citation>
    <scope>NUCLEOTIDE SEQUENCE [LARGE SCALE GENOMIC DNA]</scope>
    <source>
        <strain evidence="9">CCM 8937</strain>
    </source>
</reference>
<evidence type="ECO:0000256" key="6">
    <source>
        <dbReference type="SAM" id="Phobius"/>
    </source>
</evidence>
<gene>
    <name evidence="8" type="ORF">ACFQ4R_08160</name>
</gene>
<keyword evidence="4 6" id="KW-1133">Transmembrane helix</keyword>